<protein>
    <submittedName>
        <fullName evidence="2">Pr6Pr family membrane protein</fullName>
    </submittedName>
</protein>
<accession>A0ABX0PZ95</accession>
<dbReference type="InterPro" id="IPR049713">
    <property type="entry name" value="Pr6Pr-like"/>
</dbReference>
<organism evidence="2 3">
    <name type="scientific">Luteibacter jiangsuensis</name>
    <dbReference type="NCBI Taxonomy" id="637577"/>
    <lineage>
        <taxon>Bacteria</taxon>
        <taxon>Pseudomonadati</taxon>
        <taxon>Pseudomonadota</taxon>
        <taxon>Gammaproteobacteria</taxon>
        <taxon>Lysobacterales</taxon>
        <taxon>Rhodanobacteraceae</taxon>
        <taxon>Luteibacter</taxon>
    </lineage>
</organism>
<sequence>MSPRTAAVSDLFAIIVAAVAWPALVLQYWLIVWSGSPGAVTVRYFSFFTILSNLLVALVAASAATGGSWTPLRILRTPRVRGLAALCIAVTALVYVTVLRSLWHPLGPQLIADRSLHYVVPVLYLVWWFALLPHGTLVWRDAARWLWFPLVFVLWTFARGAVVDEYPYPFLDVGRLGYPAVLLNAVVVAVLFVVLGLGLVAADKALAPRHAAP</sequence>
<evidence type="ECO:0000313" key="2">
    <source>
        <dbReference type="EMBL" id="NID03639.1"/>
    </source>
</evidence>
<feature type="transmembrane region" description="Helical" evidence="1">
    <location>
        <begin position="182"/>
        <end position="202"/>
    </location>
</feature>
<keyword evidence="1" id="KW-0812">Transmembrane</keyword>
<feature type="transmembrane region" description="Helical" evidence="1">
    <location>
        <begin position="115"/>
        <end position="133"/>
    </location>
</feature>
<feature type="transmembrane region" description="Helical" evidence="1">
    <location>
        <begin position="44"/>
        <end position="70"/>
    </location>
</feature>
<name>A0ABX0PZ95_9GAMM</name>
<comment type="caution">
    <text evidence="2">The sequence shown here is derived from an EMBL/GenBank/DDBJ whole genome shotgun (WGS) entry which is preliminary data.</text>
</comment>
<proteinExistence type="predicted"/>
<feature type="transmembrane region" description="Helical" evidence="1">
    <location>
        <begin position="145"/>
        <end position="162"/>
    </location>
</feature>
<evidence type="ECO:0000256" key="1">
    <source>
        <dbReference type="SAM" id="Phobius"/>
    </source>
</evidence>
<dbReference type="RefSeq" id="WP_167122535.1">
    <property type="nucleotide sequence ID" value="NZ_JAAQQR010000001.1"/>
</dbReference>
<dbReference type="EMBL" id="JAAQQR010000001">
    <property type="protein sequence ID" value="NID03639.1"/>
    <property type="molecule type" value="Genomic_DNA"/>
</dbReference>
<keyword evidence="1" id="KW-1133">Transmembrane helix</keyword>
<feature type="transmembrane region" description="Helical" evidence="1">
    <location>
        <begin position="82"/>
        <end position="103"/>
    </location>
</feature>
<dbReference type="NCBIfam" id="NF038065">
    <property type="entry name" value="Pr6Pr"/>
    <property type="match status" value="1"/>
</dbReference>
<keyword evidence="3" id="KW-1185">Reference proteome</keyword>
<gene>
    <name evidence="2" type="ORF">HBF26_01990</name>
</gene>
<keyword evidence="1" id="KW-0472">Membrane</keyword>
<reference evidence="2 3" key="1">
    <citation type="journal article" date="2011" name="Curr. Microbiol.">
        <title>Luteibacter jiangsuensis sp. nov.: a methamidophos-degrading bacterium isolated from a methamidophos-manufacturing factory.</title>
        <authorList>
            <person name="Wang L."/>
            <person name="Wang G.L."/>
            <person name="Li S.P."/>
            <person name="Jiang J.D."/>
        </authorList>
    </citation>
    <scope>NUCLEOTIDE SEQUENCE [LARGE SCALE GENOMIC DNA]</scope>
    <source>
        <strain evidence="2 3">CGMCC 1.10133</strain>
    </source>
</reference>
<evidence type="ECO:0000313" key="3">
    <source>
        <dbReference type="Proteomes" id="UP001429601"/>
    </source>
</evidence>
<dbReference type="Proteomes" id="UP001429601">
    <property type="component" value="Unassembled WGS sequence"/>
</dbReference>
<feature type="transmembrane region" description="Helical" evidence="1">
    <location>
        <begin position="12"/>
        <end position="32"/>
    </location>
</feature>